<comment type="caution">
    <text evidence="2">The sequence shown here is derived from an EMBL/GenBank/DDBJ whole genome shotgun (WGS) entry which is preliminary data.</text>
</comment>
<protein>
    <recommendedName>
        <fullName evidence="4">F5/8 type C domain-containing protein</fullName>
    </recommendedName>
</protein>
<accession>A0A2M8LD30</accession>
<evidence type="ECO:0008006" key="4">
    <source>
        <dbReference type="Google" id="ProtNLM"/>
    </source>
</evidence>
<dbReference type="InterPro" id="IPR008979">
    <property type="entry name" value="Galactose-bd-like_sf"/>
</dbReference>
<gene>
    <name evidence="2" type="ORF">COV01_00640</name>
</gene>
<feature type="region of interest" description="Disordered" evidence="1">
    <location>
        <begin position="465"/>
        <end position="499"/>
    </location>
</feature>
<dbReference type="Proteomes" id="UP000228700">
    <property type="component" value="Unassembled WGS sequence"/>
</dbReference>
<evidence type="ECO:0000313" key="3">
    <source>
        <dbReference type="Proteomes" id="UP000228700"/>
    </source>
</evidence>
<dbReference type="AlphaFoldDB" id="A0A2M8LD30"/>
<dbReference type="EMBL" id="PFEQ01000001">
    <property type="protein sequence ID" value="PJE74527.1"/>
    <property type="molecule type" value="Genomic_DNA"/>
</dbReference>
<dbReference type="Gene3D" id="2.60.120.260">
    <property type="entry name" value="Galactose-binding domain-like"/>
    <property type="match status" value="1"/>
</dbReference>
<evidence type="ECO:0000313" key="2">
    <source>
        <dbReference type="EMBL" id="PJE74527.1"/>
    </source>
</evidence>
<proteinExistence type="predicted"/>
<reference evidence="3" key="1">
    <citation type="submission" date="2017-09" db="EMBL/GenBank/DDBJ databases">
        <title>Depth-based differentiation of microbial function through sediment-hosted aquifers and enrichment of novel symbionts in the deep terrestrial subsurface.</title>
        <authorList>
            <person name="Probst A.J."/>
            <person name="Ladd B."/>
            <person name="Jarett J.K."/>
            <person name="Geller-Mcgrath D.E."/>
            <person name="Sieber C.M.K."/>
            <person name="Emerson J.B."/>
            <person name="Anantharaman K."/>
            <person name="Thomas B.C."/>
            <person name="Malmstrom R."/>
            <person name="Stieglmeier M."/>
            <person name="Klingl A."/>
            <person name="Woyke T."/>
            <person name="Ryan C.M."/>
            <person name="Banfield J.F."/>
        </authorList>
    </citation>
    <scope>NUCLEOTIDE SEQUENCE [LARGE SCALE GENOMIC DNA]</scope>
</reference>
<name>A0A2M8LD30_9BACT</name>
<sequence>MPNLIKKIVTSLLLSALIVPTAFLSLPKKVEAQSGGLAACVAGYAAALIPALASAPQDVIGVPVSQFGRTAQDSLTGGSANALSFNNCVLRPLGKIIVITLIRNIGSSVVNWVNTGFQGNPTFITDFEGTLRDTADQAIGTFIEGSDLGFLCNDFGFQIRLALALKYSQPFREQARCTLSEIGDNISTNGGRGWDNFLSVSTEPQNNVYGAYLIAESELAQRAANAVGIKEKRVALGQGFLDYETCDRYETTDEVNKRLGTLTKDNVGNITGGGAFNTTVTSKDANTFKDPSNANVSTQTGYNQTVDSQCLEKTVKTPGSVIAGKLNSSFAQGDIQAAVAQEIDQVIAATLNQLAQKIIQGAGGLLGLSKKRSSYQSYLGRYQSQYYGINQANAGATSEIQDYQLGSYEDTSALLNDTSDPGMNAINQLFNNTVNTASAQQQEQIASISDSVNPTGQTVSNIAILKPTNQSSGTNPSGANDGITQTSSSLRGSSTAGNEASPWWQVDLSDVKKIKEIRIWAVSDKPASQSLETFRVSVSGGTGQWSSNLINATGASNPIVIPVNQSGSIVRIEKIATPHQCSSYKFEFDEDCYYPLELAEVQVMEDIVVTQPTTNTSSPNTPTTPIDDTRTGTSTLSWTPIGPSNISITQSQFLNQELKLSAEKTASGLTVEIGLYRNGTLVPFLNVFNSDFDILRGAIGGTKSSSQSVITSSIGAIRFRVSVDGNSSYGFTLKGSLLSGAPSGSYEFHTKVSDSTDTELPDLSQSTSFSL</sequence>
<feature type="compositionally biased region" description="Polar residues" evidence="1">
    <location>
        <begin position="465"/>
        <end position="498"/>
    </location>
</feature>
<dbReference type="Pfam" id="PF22633">
    <property type="entry name" value="F5_F8_type_C_2"/>
    <property type="match status" value="1"/>
</dbReference>
<organism evidence="2 3">
    <name type="scientific">Candidatus Taylorbacteria bacterium CG10_big_fil_rev_8_21_14_0_10_41_48</name>
    <dbReference type="NCBI Taxonomy" id="1975024"/>
    <lineage>
        <taxon>Bacteria</taxon>
        <taxon>Candidatus Tayloriibacteriota</taxon>
    </lineage>
</organism>
<feature type="region of interest" description="Disordered" evidence="1">
    <location>
        <begin position="612"/>
        <end position="632"/>
    </location>
</feature>
<dbReference type="SUPFAM" id="SSF49785">
    <property type="entry name" value="Galactose-binding domain-like"/>
    <property type="match status" value="1"/>
</dbReference>
<evidence type="ECO:0000256" key="1">
    <source>
        <dbReference type="SAM" id="MobiDB-lite"/>
    </source>
</evidence>